<dbReference type="Pfam" id="PF13581">
    <property type="entry name" value="HATPase_c_2"/>
    <property type="match status" value="1"/>
</dbReference>
<proteinExistence type="predicted"/>
<evidence type="ECO:0000313" key="3">
    <source>
        <dbReference type="EMBL" id="GIH41295.1"/>
    </source>
</evidence>
<name>A0ABQ4G2M3_9ACTN</name>
<evidence type="ECO:0000256" key="1">
    <source>
        <dbReference type="ARBA" id="ARBA00022527"/>
    </source>
</evidence>
<feature type="domain" description="Histidine kinase/HSP90-like ATPase" evidence="2">
    <location>
        <begin position="67"/>
        <end position="171"/>
    </location>
</feature>
<dbReference type="CDD" id="cd16936">
    <property type="entry name" value="HATPase_RsbW-like"/>
    <property type="match status" value="1"/>
</dbReference>
<organism evidence="3 4">
    <name type="scientific">Microbispora corallina</name>
    <dbReference type="NCBI Taxonomy" id="83302"/>
    <lineage>
        <taxon>Bacteria</taxon>
        <taxon>Bacillati</taxon>
        <taxon>Actinomycetota</taxon>
        <taxon>Actinomycetes</taxon>
        <taxon>Streptosporangiales</taxon>
        <taxon>Streptosporangiaceae</taxon>
        <taxon>Microbispora</taxon>
    </lineage>
</organism>
<dbReference type="SUPFAM" id="SSF55874">
    <property type="entry name" value="ATPase domain of HSP90 chaperone/DNA topoisomerase II/histidine kinase"/>
    <property type="match status" value="1"/>
</dbReference>
<sequence>MSALTFPLGTALRWPSQVSEGTPRDPYAGVRERWRTARRRLGEIVVNLAEDPHARTATWKLPVSGSAAATARHLTRARLDDWGLAEQADVAELLVSELVTNSLQHGKGPVQLTLSVTEDVLRVEVADGATGMPRLREAREDEEGGRGLWLLDQLARCWGGTRTSEGKVVWFELPGRQVHAA</sequence>
<dbReference type="InterPro" id="IPR050267">
    <property type="entry name" value="Anti-sigma-factor_SerPK"/>
</dbReference>
<evidence type="ECO:0000313" key="4">
    <source>
        <dbReference type="Proteomes" id="UP000603904"/>
    </source>
</evidence>
<dbReference type="PANTHER" id="PTHR35526">
    <property type="entry name" value="ANTI-SIGMA-F FACTOR RSBW-RELATED"/>
    <property type="match status" value="1"/>
</dbReference>
<keyword evidence="1" id="KW-0808">Transferase</keyword>
<gene>
    <name evidence="3" type="ORF">Mco01_42950</name>
</gene>
<reference evidence="3 4" key="1">
    <citation type="submission" date="2021-01" db="EMBL/GenBank/DDBJ databases">
        <title>Whole genome shotgun sequence of Microbispora corallina NBRC 16416.</title>
        <authorList>
            <person name="Komaki H."/>
            <person name="Tamura T."/>
        </authorList>
    </citation>
    <scope>NUCLEOTIDE SEQUENCE [LARGE SCALE GENOMIC DNA]</scope>
    <source>
        <strain evidence="3 4">NBRC 16416</strain>
    </source>
</reference>
<keyword evidence="4" id="KW-1185">Reference proteome</keyword>
<accession>A0ABQ4G2M3</accession>
<dbReference type="RefSeq" id="WP_204058644.1">
    <property type="nucleotide sequence ID" value="NZ_BAAAGP010000012.1"/>
</dbReference>
<evidence type="ECO:0000259" key="2">
    <source>
        <dbReference type="Pfam" id="PF13581"/>
    </source>
</evidence>
<dbReference type="EMBL" id="BOOC01000021">
    <property type="protein sequence ID" value="GIH41295.1"/>
    <property type="molecule type" value="Genomic_DNA"/>
</dbReference>
<keyword evidence="1" id="KW-0418">Kinase</keyword>
<keyword evidence="1" id="KW-0723">Serine/threonine-protein kinase</keyword>
<dbReference type="InterPro" id="IPR003594">
    <property type="entry name" value="HATPase_dom"/>
</dbReference>
<dbReference type="InterPro" id="IPR036890">
    <property type="entry name" value="HATPase_C_sf"/>
</dbReference>
<comment type="caution">
    <text evidence="3">The sequence shown here is derived from an EMBL/GenBank/DDBJ whole genome shotgun (WGS) entry which is preliminary data.</text>
</comment>
<dbReference type="PANTHER" id="PTHR35526:SF3">
    <property type="entry name" value="ANTI-SIGMA-F FACTOR RSBW"/>
    <property type="match status" value="1"/>
</dbReference>
<dbReference type="Gene3D" id="3.30.565.10">
    <property type="entry name" value="Histidine kinase-like ATPase, C-terminal domain"/>
    <property type="match status" value="1"/>
</dbReference>
<dbReference type="Proteomes" id="UP000603904">
    <property type="component" value="Unassembled WGS sequence"/>
</dbReference>
<protein>
    <recommendedName>
        <fullName evidence="2">Histidine kinase/HSP90-like ATPase domain-containing protein</fullName>
    </recommendedName>
</protein>